<keyword evidence="3" id="KW-1185">Reference proteome</keyword>
<dbReference type="EMBL" id="SHNO01000001">
    <property type="protein sequence ID" value="MCX2978770.1"/>
    <property type="molecule type" value="Genomic_DNA"/>
</dbReference>
<evidence type="ECO:0000313" key="2">
    <source>
        <dbReference type="EMBL" id="MCX2978770.1"/>
    </source>
</evidence>
<dbReference type="RefSeq" id="WP_279250461.1">
    <property type="nucleotide sequence ID" value="NZ_SHNO01000001.1"/>
</dbReference>
<evidence type="ECO:0008006" key="4">
    <source>
        <dbReference type="Google" id="ProtNLM"/>
    </source>
</evidence>
<gene>
    <name evidence="2" type="ORF">EYC82_15490</name>
</gene>
<proteinExistence type="predicted"/>
<evidence type="ECO:0000313" key="3">
    <source>
        <dbReference type="Proteomes" id="UP001143304"/>
    </source>
</evidence>
<comment type="caution">
    <text evidence="2">The sequence shown here is derived from an EMBL/GenBank/DDBJ whole genome shotgun (WGS) entry which is preliminary data.</text>
</comment>
<reference evidence="2" key="1">
    <citation type="submission" date="2019-02" db="EMBL/GenBank/DDBJ databases">
        <authorList>
            <person name="Li S.-H."/>
        </authorList>
    </citation>
    <scope>NUCLEOTIDE SEQUENCE</scope>
    <source>
        <strain evidence="2">IMCC11814</strain>
    </source>
</reference>
<name>A0ABT3TAB0_9GAMM</name>
<sequence length="401" mass="45191">MKYYYHRHNVVRACVILVALCATKLYATESDIEQRLESYFQLLNSASRPTDPVIFSEASQFWLKGVQGQHPSVSRFFLLHDPDEWQMENVQKAGDYAAVTVSFDSSNYTQPWLAQFELLSVNGEWMLTEFSDQTQRPFDDSSRSQSEFVMAYLQTIEAAIALRAGTDDSDELNRIKLFYEPGAGFWKRGTLDSVGFMLWLDQQSPRSYEVISAMGSEVTVRFNNTRRRGDQAVRFTTIEEGDRYYLTQYINEALEQQQQVQEEIAAQSIQSMEQVTAGNDSSRQVVDSQLNILAGAAQGAALYQVMSEVVERSEPLWIPSKAARASLGRLVGMYAGMSAQALSPDWNLVAEAQEGKKQVVIARPHSSEGLGAFSSLFDGIRFQTIHASEGWKIEHATAFRD</sequence>
<evidence type="ECO:0000256" key="1">
    <source>
        <dbReference type="SAM" id="SignalP"/>
    </source>
</evidence>
<protein>
    <recommendedName>
        <fullName evidence="4">DUF3828 domain-containing protein</fullName>
    </recommendedName>
</protein>
<feature type="chain" id="PRO_5046429202" description="DUF3828 domain-containing protein" evidence="1">
    <location>
        <begin position="28"/>
        <end position="401"/>
    </location>
</feature>
<organism evidence="2 3">
    <name type="scientific">Candidatus Marimicrobium litorale</name>
    <dbReference type="NCBI Taxonomy" id="2518991"/>
    <lineage>
        <taxon>Bacteria</taxon>
        <taxon>Pseudomonadati</taxon>
        <taxon>Pseudomonadota</taxon>
        <taxon>Gammaproteobacteria</taxon>
        <taxon>Cellvibrionales</taxon>
        <taxon>Halieaceae</taxon>
        <taxon>Marimicrobium</taxon>
    </lineage>
</organism>
<feature type="signal peptide" evidence="1">
    <location>
        <begin position="1"/>
        <end position="27"/>
    </location>
</feature>
<accession>A0ABT3TAB0</accession>
<dbReference type="Proteomes" id="UP001143304">
    <property type="component" value="Unassembled WGS sequence"/>
</dbReference>
<keyword evidence="1" id="KW-0732">Signal</keyword>